<dbReference type="EMBL" id="BALG01000002">
    <property type="protein sequence ID" value="GAC40714.1"/>
    <property type="molecule type" value="Genomic_DNA"/>
</dbReference>
<dbReference type="InterPro" id="IPR027417">
    <property type="entry name" value="P-loop_NTPase"/>
</dbReference>
<dbReference type="Proteomes" id="UP000029453">
    <property type="component" value="Unassembled WGS sequence"/>
</dbReference>
<name>M9LXG7_PAEPP</name>
<dbReference type="AlphaFoldDB" id="M9LXG7"/>
<reference evidence="1 2" key="1">
    <citation type="submission" date="2012-10" db="EMBL/GenBank/DDBJ databases">
        <title>Draft Genome Sequence of Paenibacillus popilliae ATCC 14706T.</title>
        <authorList>
            <person name="Iiyama K."/>
            <person name="Mori K."/>
            <person name="Mon H."/>
            <person name="Chieda Y."/>
            <person name="Lee J.M."/>
            <person name="Kusakabe T."/>
            <person name="Tashiro K."/>
            <person name="Asano S."/>
            <person name="Yasunaga-Aoki C."/>
            <person name="Shimizu S."/>
        </authorList>
    </citation>
    <scope>NUCLEOTIDE SEQUENCE [LARGE SCALE GENOMIC DNA]</scope>
    <source>
        <strain evidence="1 2">ATCC 14706</strain>
    </source>
</reference>
<comment type="caution">
    <text evidence="1">The sequence shown here is derived from an EMBL/GenBank/DDBJ whole genome shotgun (WGS) entry which is preliminary data.</text>
</comment>
<organism evidence="1 2">
    <name type="scientific">Paenibacillus popilliae ATCC 14706</name>
    <dbReference type="NCBI Taxonomy" id="1212764"/>
    <lineage>
        <taxon>Bacteria</taxon>
        <taxon>Bacillati</taxon>
        <taxon>Bacillota</taxon>
        <taxon>Bacilli</taxon>
        <taxon>Bacillales</taxon>
        <taxon>Paenibacillaceae</taxon>
        <taxon>Paenibacillus</taxon>
    </lineage>
</organism>
<proteinExistence type="predicted"/>
<protein>
    <submittedName>
        <fullName evidence="1">CO dehydrogenase maturation factor</fullName>
    </submittedName>
</protein>
<gene>
    <name evidence="1" type="ORF">PPOP_0041</name>
</gene>
<dbReference type="RefSeq" id="WP_006283929.1">
    <property type="nucleotide sequence ID" value="NZ_BALG01000002.1"/>
</dbReference>
<accession>M9LXG7</accession>
<dbReference type="OrthoDB" id="2610621at2"/>
<evidence type="ECO:0000313" key="2">
    <source>
        <dbReference type="Proteomes" id="UP000029453"/>
    </source>
</evidence>
<keyword evidence="2" id="KW-1185">Reference proteome</keyword>
<dbReference type="Gene3D" id="3.40.50.300">
    <property type="entry name" value="P-loop containing nucleotide triphosphate hydrolases"/>
    <property type="match status" value="1"/>
</dbReference>
<evidence type="ECO:0000313" key="1">
    <source>
        <dbReference type="EMBL" id="GAC40714.1"/>
    </source>
</evidence>
<sequence>MISAVFIGSVDKSEHLFAVCTLLARLQRKVLLIDGSRAQWNAYRVAGSDPSMNLINWNGFDVLTGCSEWMDAFRRLKREGEAPPSYDDVLVDTDSAAFFAPAQWAEANCRFLCQTVESYHIAKNKEWLAAFQHNQEGEPLVFIPVLFRSLEPESELEFVKELYQSGFKQRWSEATVVIPEDDRDWTAKMEQEQAGTIRLQAYARRTRKAWRKLMEQIAGPLGDKEWRRCLKAKTKGR</sequence>